<reference evidence="1" key="1">
    <citation type="submission" date="2021-01" db="EMBL/GenBank/DDBJ databases">
        <authorList>
            <consortium name="Genoscope - CEA"/>
            <person name="William W."/>
        </authorList>
    </citation>
    <scope>NUCLEOTIDE SEQUENCE</scope>
</reference>
<dbReference type="AlphaFoldDB" id="A0A8S1XDC5"/>
<dbReference type="OrthoDB" id="10049342at2759"/>
<gene>
    <name evidence="1" type="ORF">POCTA_138.1.T1180130</name>
</gene>
<sequence length="521" mass="62056">MKKKITQLQESHEKELQYQQTQLQNYIEIFTAEMNTIIDIILKELDEFSKQSKDDINQIKDILDGLKVELQKFDQVMEQQREQISGFFKFLIYLFHIISLDQKFVKTLEKAREHLIDQRWNLILDEYEKVESIDQKIDKIAEITLNNMVSNQNQRSIVWIDQNIQNKEFSKFSIVIQSTFPQIQHFHFLTSIEILLQILKKNIIVYLIIEGSIAAEIIKRLDCSPNIHSIILYSQKPQQYQSLKQQYSIIQSIDSQLESILQTLNDTINGTDELNGQVNFYRFPNYFKINNPIIFLRQEFSLKTLKQINFPQAYEIIQRCLQILPNLMVYFYNNEQIKLGQQIQKAFRTEKIEDILRLYTEEGDFYPFVNRCLQMLNENAILSAQLLIKSVKFCIQNYDDNQNDEMFFQPNFYLYRGIEYDVRKFMTLNKICDMIIFPAFTSTSKNFEKAKRFTKGQGIIFRIKFFKNNITGDFRKFRPKYIAQISKSQEEEEFVFSCFSCFIITDFGDNIIDLDFVSIDQ</sequence>
<keyword evidence="2" id="KW-1185">Reference proteome</keyword>
<dbReference type="EMBL" id="CAJJDP010000118">
    <property type="protein sequence ID" value="CAD8199064.1"/>
    <property type="molecule type" value="Genomic_DNA"/>
</dbReference>
<evidence type="ECO:0008006" key="3">
    <source>
        <dbReference type="Google" id="ProtNLM"/>
    </source>
</evidence>
<protein>
    <recommendedName>
        <fullName evidence="3">NAD(P)(+)--arginine ADP-ribosyltransferase</fullName>
    </recommendedName>
</protein>
<organism evidence="1 2">
    <name type="scientific">Paramecium octaurelia</name>
    <dbReference type="NCBI Taxonomy" id="43137"/>
    <lineage>
        <taxon>Eukaryota</taxon>
        <taxon>Sar</taxon>
        <taxon>Alveolata</taxon>
        <taxon>Ciliophora</taxon>
        <taxon>Intramacronucleata</taxon>
        <taxon>Oligohymenophorea</taxon>
        <taxon>Peniculida</taxon>
        <taxon>Parameciidae</taxon>
        <taxon>Paramecium</taxon>
    </lineage>
</organism>
<comment type="caution">
    <text evidence="1">The sequence shown here is derived from an EMBL/GenBank/DDBJ whole genome shotgun (WGS) entry which is preliminary data.</text>
</comment>
<name>A0A8S1XDC5_PAROT</name>
<proteinExistence type="predicted"/>
<evidence type="ECO:0000313" key="1">
    <source>
        <dbReference type="EMBL" id="CAD8199064.1"/>
    </source>
</evidence>
<evidence type="ECO:0000313" key="2">
    <source>
        <dbReference type="Proteomes" id="UP000683925"/>
    </source>
</evidence>
<accession>A0A8S1XDC5</accession>
<dbReference type="OMA" id="SEECILW"/>
<dbReference type="Proteomes" id="UP000683925">
    <property type="component" value="Unassembled WGS sequence"/>
</dbReference>